<comment type="caution">
    <text evidence="3">The sequence shown here is derived from an EMBL/GenBank/DDBJ whole genome shotgun (WGS) entry which is preliminary data.</text>
</comment>
<protein>
    <submittedName>
        <fullName evidence="3">Uncharacterized protein</fullName>
    </submittedName>
</protein>
<name>A0A9D4URS5_ADICA</name>
<evidence type="ECO:0000313" key="3">
    <source>
        <dbReference type="EMBL" id="KAI5072898.1"/>
    </source>
</evidence>
<keyword evidence="2" id="KW-0812">Transmembrane</keyword>
<feature type="region of interest" description="Disordered" evidence="1">
    <location>
        <begin position="529"/>
        <end position="552"/>
    </location>
</feature>
<dbReference type="Proteomes" id="UP000886520">
    <property type="component" value="Chromosome 12"/>
</dbReference>
<keyword evidence="4" id="KW-1185">Reference proteome</keyword>
<sequence length="640" mass="72057">MDKIWLKEKIDKCFFLILSKPFILLALLVVVMSMILRIITPCFLVFCSLVTATAIALQTGEFLGFASRTGEFQPGLQISQERSVSLHIHTQQNCDCALAPTATTAWKYRFAQSLRQVSCSFLEFMKIHVLSDLREEVFCGKGVEDDKLRIATEHLSNVSKRRLTMQVGVKNELWADDGDLCACDESIVCVHRSLDMVVAKGKVQPSCGDVPELEDCTTSSEEEEVCKQVLETNAHAPHSLDDVVGVDAVLQPTNVSKAAIVWTSEDGHSIDKHQILPLEGCKQCKNIQCKDMDADRGRDQKKLEITDADLQNAASEFYTLEGDVLWSETDMKKQSRTSAGANSVLPITCEFCKQEGKRSHNFSTFPLKSGTGTMKFTRAPPPASSKLIYYVDDVKRAQEDSGSEESVRASADGLNEDVMIDQELRTIVSRSGNKGEESNYMSTAGSFRDYVGSFREFDTFWPNYDISERNEDEFFVGCCDDHAKPCISHSRSRSKVLQNDPLLSKASLIREQEIMDVLWQEYNEDRRQKHSIKLSNKQQRENIAQKQRPKLGHVDGSNDISEVLNEGSTAESFNVLQNDYVMKLNGAAADHDAHSCRYGCDKPCWDKARGYQRRRHFVGLCRLFREFGLKQCMQSSKVDN</sequence>
<feature type="transmembrane region" description="Helical" evidence="2">
    <location>
        <begin position="21"/>
        <end position="39"/>
    </location>
</feature>
<organism evidence="3 4">
    <name type="scientific">Adiantum capillus-veneris</name>
    <name type="common">Maidenhair fern</name>
    <dbReference type="NCBI Taxonomy" id="13818"/>
    <lineage>
        <taxon>Eukaryota</taxon>
        <taxon>Viridiplantae</taxon>
        <taxon>Streptophyta</taxon>
        <taxon>Embryophyta</taxon>
        <taxon>Tracheophyta</taxon>
        <taxon>Polypodiopsida</taxon>
        <taxon>Polypodiidae</taxon>
        <taxon>Polypodiales</taxon>
        <taxon>Pteridineae</taxon>
        <taxon>Pteridaceae</taxon>
        <taxon>Vittarioideae</taxon>
        <taxon>Adiantum</taxon>
    </lineage>
</organism>
<evidence type="ECO:0000256" key="1">
    <source>
        <dbReference type="SAM" id="MobiDB-lite"/>
    </source>
</evidence>
<proteinExistence type="predicted"/>
<reference evidence="3" key="1">
    <citation type="submission" date="2021-01" db="EMBL/GenBank/DDBJ databases">
        <title>Adiantum capillus-veneris genome.</title>
        <authorList>
            <person name="Fang Y."/>
            <person name="Liao Q."/>
        </authorList>
    </citation>
    <scope>NUCLEOTIDE SEQUENCE</scope>
    <source>
        <strain evidence="3">H3</strain>
        <tissue evidence="3">Leaf</tissue>
    </source>
</reference>
<keyword evidence="2" id="KW-1133">Transmembrane helix</keyword>
<evidence type="ECO:0000256" key="2">
    <source>
        <dbReference type="SAM" id="Phobius"/>
    </source>
</evidence>
<dbReference type="OrthoDB" id="1914889at2759"/>
<keyword evidence="2" id="KW-0472">Membrane</keyword>
<accession>A0A9D4URS5</accession>
<feature type="compositionally biased region" description="Polar residues" evidence="1">
    <location>
        <begin position="533"/>
        <end position="545"/>
    </location>
</feature>
<evidence type="ECO:0000313" key="4">
    <source>
        <dbReference type="Proteomes" id="UP000886520"/>
    </source>
</evidence>
<dbReference type="AlphaFoldDB" id="A0A9D4URS5"/>
<dbReference type="EMBL" id="JABFUD020000012">
    <property type="protein sequence ID" value="KAI5072898.1"/>
    <property type="molecule type" value="Genomic_DNA"/>
</dbReference>
<gene>
    <name evidence="3" type="ORF">GOP47_0013004</name>
</gene>